<dbReference type="GO" id="GO:0043107">
    <property type="term" value="P:type IV pilus-dependent motility"/>
    <property type="evidence" value="ECO:0007669"/>
    <property type="project" value="InterPro"/>
</dbReference>
<sequence length="463" mass="52451">MTFGGVAGAVALGAGYMIFTEKDQIETAKTQVAALRQDIAKARDTVRTTPEIERDVIVLREISDRIREILPNTKDLTNVVRDFQEYSKEAGVATSGFRPSQTNSARGQQTGAFEKVAYQLTLEADTFQFLDFLNRIETHSRFMAASSFKISAATRKSLETDGIANHRIQMEVETYKYVPRQGEADEVKIAGYERKRDLLAGEINRRRQALTLETFRYRGPRGRRDPLIDPRVPARVDDPNAWTVQRQMEEVTELISRMEEAQKYWEASNAAESVLERMVQRSELEKILAMLGDDLNRIEKESRISYKPAEKRLSIGVVEPLQELRLALKQSQAIAGPTLVELQTVGDRMVKHIDLGEFDLALDAYKALADSLDLVKGDKEREELADWLRQLAEDSTTLRDFELIQLKIGGYAIIENRDPVIIIDGTRRSVGDPVLAHPDLIVHDVRPNEVDFVFRGAVLTRDF</sequence>
<evidence type="ECO:0000256" key="1">
    <source>
        <dbReference type="SAM" id="Coils"/>
    </source>
</evidence>
<dbReference type="RefSeq" id="WP_145200917.1">
    <property type="nucleotide sequence ID" value="NZ_CP036434.1"/>
</dbReference>
<accession>A0A518EWA3</accession>
<evidence type="ECO:0000313" key="3">
    <source>
        <dbReference type="Proteomes" id="UP000320390"/>
    </source>
</evidence>
<evidence type="ECO:0000313" key="2">
    <source>
        <dbReference type="EMBL" id="QDV08375.1"/>
    </source>
</evidence>
<proteinExistence type="predicted"/>
<reference evidence="2 3" key="1">
    <citation type="submission" date="2019-02" db="EMBL/GenBank/DDBJ databases">
        <title>Deep-cultivation of Planctomycetes and their phenomic and genomic characterization uncovers novel biology.</title>
        <authorList>
            <person name="Wiegand S."/>
            <person name="Jogler M."/>
            <person name="Boedeker C."/>
            <person name="Pinto D."/>
            <person name="Vollmers J."/>
            <person name="Rivas-Marin E."/>
            <person name="Kohn T."/>
            <person name="Peeters S.H."/>
            <person name="Heuer A."/>
            <person name="Rast P."/>
            <person name="Oberbeckmann S."/>
            <person name="Bunk B."/>
            <person name="Jeske O."/>
            <person name="Meyerdierks A."/>
            <person name="Storesund J.E."/>
            <person name="Kallscheuer N."/>
            <person name="Luecker S."/>
            <person name="Lage O.M."/>
            <person name="Pohl T."/>
            <person name="Merkel B.J."/>
            <person name="Hornburger P."/>
            <person name="Mueller R.-W."/>
            <person name="Bruemmer F."/>
            <person name="Labrenz M."/>
            <person name="Spormann A.M."/>
            <person name="Op den Camp H."/>
            <person name="Overmann J."/>
            <person name="Amann R."/>
            <person name="Jetten M.S.M."/>
            <person name="Mascher T."/>
            <person name="Medema M.H."/>
            <person name="Devos D.P."/>
            <person name="Kaster A.-K."/>
            <person name="Ovreas L."/>
            <person name="Rohde M."/>
            <person name="Galperin M.Y."/>
            <person name="Jogler C."/>
        </authorList>
    </citation>
    <scope>NUCLEOTIDE SEQUENCE [LARGE SCALE GENOMIC DNA]</scope>
    <source>
        <strain evidence="2 3">Poly30</strain>
    </source>
</reference>
<dbReference type="Proteomes" id="UP000320390">
    <property type="component" value="Chromosome"/>
</dbReference>
<organism evidence="2 3">
    <name type="scientific">Saltatorellus ferox</name>
    <dbReference type="NCBI Taxonomy" id="2528018"/>
    <lineage>
        <taxon>Bacteria</taxon>
        <taxon>Pseudomonadati</taxon>
        <taxon>Planctomycetota</taxon>
        <taxon>Planctomycetia</taxon>
        <taxon>Planctomycetia incertae sedis</taxon>
        <taxon>Saltatorellus</taxon>
    </lineage>
</organism>
<name>A0A518EWA3_9BACT</name>
<feature type="coiled-coil region" evidence="1">
    <location>
        <begin position="244"/>
        <end position="301"/>
    </location>
</feature>
<gene>
    <name evidence="2" type="ORF">Poly30_39130</name>
</gene>
<dbReference type="EMBL" id="CP036434">
    <property type="protein sequence ID" value="QDV08375.1"/>
    <property type="molecule type" value="Genomic_DNA"/>
</dbReference>
<dbReference type="GO" id="GO:0043683">
    <property type="term" value="P:type IV pilus assembly"/>
    <property type="evidence" value="ECO:0007669"/>
    <property type="project" value="InterPro"/>
</dbReference>
<dbReference type="OrthoDB" id="275341at2"/>
<dbReference type="InterPro" id="IPR007445">
    <property type="entry name" value="PilO"/>
</dbReference>
<dbReference type="AlphaFoldDB" id="A0A518EWA3"/>
<protein>
    <submittedName>
        <fullName evidence="2">Uncharacterized protein</fullName>
    </submittedName>
</protein>
<keyword evidence="3" id="KW-1185">Reference proteome</keyword>
<dbReference type="Gene3D" id="3.30.70.60">
    <property type="match status" value="1"/>
</dbReference>
<dbReference type="Pfam" id="PF04350">
    <property type="entry name" value="PilO"/>
    <property type="match status" value="1"/>
</dbReference>
<keyword evidence="1" id="KW-0175">Coiled coil</keyword>
<dbReference type="InterPro" id="IPR014717">
    <property type="entry name" value="Transl_elong_EF1B/ribsomal_bS6"/>
</dbReference>